<dbReference type="Proteomes" id="UP001597534">
    <property type="component" value="Unassembled WGS sequence"/>
</dbReference>
<dbReference type="PROSITE" id="PS50012">
    <property type="entry name" value="RCC1_3"/>
    <property type="match status" value="4"/>
</dbReference>
<dbReference type="EMBL" id="JBHUPC010000012">
    <property type="protein sequence ID" value="MFD2891366.1"/>
    <property type="molecule type" value="Genomic_DNA"/>
</dbReference>
<keyword evidence="4" id="KW-1185">Reference proteome</keyword>
<dbReference type="Pfam" id="PF18962">
    <property type="entry name" value="Por_Secre_tail"/>
    <property type="match status" value="1"/>
</dbReference>
<dbReference type="InterPro" id="IPR051553">
    <property type="entry name" value="Ran_GTPase-activating"/>
</dbReference>
<sequence length="464" mass="49637">MKRILLIVGLISGLWLQGQCYESVHLGGGHTVALKSDGTLWGWGRADAGQLHSSVTREYIPKQLGTASDWYSVFCGGLNTFAIKNNGTLWGTGSNNYGCLGGNSTTQVFSTFQQIGTDTNWTKVAASANFTIGLKTDGTVWGWGQNDYFQLGQGSSSAQQLFPLQIGTATDWVDIAVSTDATGFALKSDGTLWGWGFNPSSLLSYGNSNISEVVPIQITTVNTWVKMRVGGSHILAQKADGTLWAWGGGEHAIGQGGAVIVTNTPQPLGTGIWKDFAAGPAESIGIKSDGTLWVWGINDLGQLGDGTTTNRNVPTQIGTANDWETVQYSLSFHTMLTKTDGTIWYWGPNNYYATYGGNTVVSTVAVQMPNVCVGPTLSSEDFTAANSIALYPNPSKWMVTLDYQLETAAQLQVIDVSGRVVLERELAAAETSFQFETTAMASGVYAVQVLGKDGGVWRSKLIVE</sequence>
<evidence type="ECO:0000256" key="1">
    <source>
        <dbReference type="ARBA" id="ARBA00022729"/>
    </source>
</evidence>
<dbReference type="InterPro" id="IPR000408">
    <property type="entry name" value="Reg_chr_condens"/>
</dbReference>
<keyword evidence="1" id="KW-0732">Signal</keyword>
<reference evidence="4" key="1">
    <citation type="journal article" date="2019" name="Int. J. Syst. Evol. Microbiol.">
        <title>The Global Catalogue of Microorganisms (GCM) 10K type strain sequencing project: providing services to taxonomists for standard genome sequencing and annotation.</title>
        <authorList>
            <consortium name="The Broad Institute Genomics Platform"/>
            <consortium name="The Broad Institute Genome Sequencing Center for Infectious Disease"/>
            <person name="Wu L."/>
            <person name="Ma J."/>
        </authorList>
    </citation>
    <scope>NUCLEOTIDE SEQUENCE [LARGE SCALE GENOMIC DNA]</scope>
    <source>
        <strain evidence="4">KCTC 22671</strain>
    </source>
</reference>
<proteinExistence type="predicted"/>
<dbReference type="PANTHER" id="PTHR45982">
    <property type="entry name" value="REGULATOR OF CHROMOSOME CONDENSATION"/>
    <property type="match status" value="1"/>
</dbReference>
<evidence type="ECO:0000259" key="2">
    <source>
        <dbReference type="Pfam" id="PF18962"/>
    </source>
</evidence>
<dbReference type="Pfam" id="PF00415">
    <property type="entry name" value="RCC1"/>
    <property type="match status" value="2"/>
</dbReference>
<dbReference type="NCBIfam" id="TIGR04183">
    <property type="entry name" value="Por_Secre_tail"/>
    <property type="match status" value="1"/>
</dbReference>
<dbReference type="InterPro" id="IPR009091">
    <property type="entry name" value="RCC1/BLIP-II"/>
</dbReference>
<name>A0ABW5YJW5_9FLAO</name>
<comment type="caution">
    <text evidence="3">The sequence shown here is derived from an EMBL/GenBank/DDBJ whole genome shotgun (WGS) entry which is preliminary data.</text>
</comment>
<feature type="domain" description="Secretion system C-terminal sorting" evidence="2">
    <location>
        <begin position="390"/>
        <end position="463"/>
    </location>
</feature>
<dbReference type="Gene3D" id="2.130.10.30">
    <property type="entry name" value="Regulator of chromosome condensation 1/beta-lactamase-inhibitor protein II"/>
    <property type="match status" value="2"/>
</dbReference>
<dbReference type="SUPFAM" id="SSF50985">
    <property type="entry name" value="RCC1/BLIP-II"/>
    <property type="match status" value="1"/>
</dbReference>
<organism evidence="3 4">
    <name type="scientific">Flavobacterium chuncheonense</name>
    <dbReference type="NCBI Taxonomy" id="2026653"/>
    <lineage>
        <taxon>Bacteria</taxon>
        <taxon>Pseudomonadati</taxon>
        <taxon>Bacteroidota</taxon>
        <taxon>Flavobacteriia</taxon>
        <taxon>Flavobacteriales</taxon>
        <taxon>Flavobacteriaceae</taxon>
        <taxon>Flavobacterium</taxon>
    </lineage>
</organism>
<gene>
    <name evidence="3" type="ORF">ACFS5J_04990</name>
</gene>
<protein>
    <submittedName>
        <fullName evidence="3">T9SS type A sorting domain-containing protein</fullName>
    </submittedName>
</protein>
<accession>A0ABW5YJW5</accession>
<evidence type="ECO:0000313" key="3">
    <source>
        <dbReference type="EMBL" id="MFD2891366.1"/>
    </source>
</evidence>
<dbReference type="PANTHER" id="PTHR45982:SF1">
    <property type="entry name" value="REGULATOR OF CHROMOSOME CONDENSATION"/>
    <property type="match status" value="1"/>
</dbReference>
<dbReference type="Pfam" id="PF13540">
    <property type="entry name" value="RCC1_2"/>
    <property type="match status" value="2"/>
</dbReference>
<dbReference type="RefSeq" id="WP_379810941.1">
    <property type="nucleotide sequence ID" value="NZ_JBHUPC010000012.1"/>
</dbReference>
<dbReference type="PRINTS" id="PR00633">
    <property type="entry name" value="RCCNDNSATION"/>
</dbReference>
<dbReference type="InterPro" id="IPR026444">
    <property type="entry name" value="Secre_tail"/>
</dbReference>
<evidence type="ECO:0000313" key="4">
    <source>
        <dbReference type="Proteomes" id="UP001597534"/>
    </source>
</evidence>